<evidence type="ECO:0000256" key="3">
    <source>
        <dbReference type="ARBA" id="ARBA00022946"/>
    </source>
</evidence>
<keyword evidence="3" id="KW-0809">Transit peptide</keyword>
<dbReference type="PANTHER" id="PTHR13068">
    <property type="entry name" value="CGI-12 PROTEIN-RELATED"/>
    <property type="match status" value="1"/>
</dbReference>
<dbReference type="GO" id="GO:0006353">
    <property type="term" value="P:DNA-templated transcription termination"/>
    <property type="evidence" value="ECO:0007669"/>
    <property type="project" value="UniProtKB-KW"/>
</dbReference>
<evidence type="ECO:0000256" key="2">
    <source>
        <dbReference type="ARBA" id="ARBA00022472"/>
    </source>
</evidence>
<dbReference type="Pfam" id="PF02536">
    <property type="entry name" value="mTERF"/>
    <property type="match status" value="2"/>
</dbReference>
<evidence type="ECO:0000313" key="5">
    <source>
        <dbReference type="Proteomes" id="UP001632038"/>
    </source>
</evidence>
<keyword evidence="2" id="KW-0806">Transcription termination</keyword>
<sequence length="399" mass="45383">MFAIFCKRIFRVPRKDYYIFVAQQFGAKQYADVLVRSCSSSVCENVSENKSFTISSYLVNSCGLSPNQAVSVSKKVCFNFESPEKPDAVLKLLREYGFKDAHISRIITKWPKVLLIRCPNKTLLPKLQFFHSIGVPLPVLAQKLSLQPYILTRSLENFIRPLYNLLKGLLGSDERVVHAFMRSPRFFGRCCSERISSNIAILRERGVPQSTIVSFAVQHPCLLVDVKERLASYVDRAVEMGFDVSKCAFILAVRLFFELTESTLKHKMEVYRRCGWTESDINSAFLKHPLCMSLSEKKITANMDFLVNTLGYKPAAIAQHPVLLSLSLEKRIKSRCLVARALNDKGLKKMASMTTMLKMPEEKFLNQYIVKYENDMPELLDIYLGKLKSSCGLNLSPVV</sequence>
<dbReference type="AlphaFoldDB" id="A0ABD3DR81"/>
<dbReference type="PANTHER" id="PTHR13068:SF133">
    <property type="entry name" value="MITOCHONDRIAL TRANSCRIPTION TERMINATION FACTOR FAMILY PROTEIN"/>
    <property type="match status" value="1"/>
</dbReference>
<dbReference type="SMART" id="SM00733">
    <property type="entry name" value="Mterf"/>
    <property type="match status" value="7"/>
</dbReference>
<keyword evidence="5" id="KW-1185">Reference proteome</keyword>
<proteinExistence type="inferred from homology"/>
<gene>
    <name evidence="4" type="ORF">CASFOL_009983</name>
</gene>
<name>A0ABD3DR81_9LAMI</name>
<organism evidence="4 5">
    <name type="scientific">Castilleja foliolosa</name>
    <dbReference type="NCBI Taxonomy" id="1961234"/>
    <lineage>
        <taxon>Eukaryota</taxon>
        <taxon>Viridiplantae</taxon>
        <taxon>Streptophyta</taxon>
        <taxon>Embryophyta</taxon>
        <taxon>Tracheophyta</taxon>
        <taxon>Spermatophyta</taxon>
        <taxon>Magnoliopsida</taxon>
        <taxon>eudicotyledons</taxon>
        <taxon>Gunneridae</taxon>
        <taxon>Pentapetalae</taxon>
        <taxon>asterids</taxon>
        <taxon>lamiids</taxon>
        <taxon>Lamiales</taxon>
        <taxon>Orobanchaceae</taxon>
        <taxon>Pedicularideae</taxon>
        <taxon>Castillejinae</taxon>
        <taxon>Castilleja</taxon>
    </lineage>
</organism>
<dbReference type="EMBL" id="JAVIJP010000013">
    <property type="protein sequence ID" value="KAL3644803.1"/>
    <property type="molecule type" value="Genomic_DNA"/>
</dbReference>
<accession>A0ABD3DR81</accession>
<dbReference type="Gene3D" id="1.25.70.10">
    <property type="entry name" value="Transcription termination factor 3, mitochondrial"/>
    <property type="match status" value="1"/>
</dbReference>
<reference evidence="5" key="1">
    <citation type="journal article" date="2024" name="IScience">
        <title>Strigolactones Initiate the Formation of Haustorium-like Structures in Castilleja.</title>
        <authorList>
            <person name="Buerger M."/>
            <person name="Peterson D."/>
            <person name="Chory J."/>
        </authorList>
    </citation>
    <scope>NUCLEOTIDE SEQUENCE [LARGE SCALE GENOMIC DNA]</scope>
</reference>
<dbReference type="InterPro" id="IPR038538">
    <property type="entry name" value="MTERF_sf"/>
</dbReference>
<dbReference type="Proteomes" id="UP001632038">
    <property type="component" value="Unassembled WGS sequence"/>
</dbReference>
<keyword evidence="2" id="KW-0805">Transcription regulation</keyword>
<keyword evidence="2" id="KW-0804">Transcription</keyword>
<comment type="caution">
    <text evidence="4">The sequence shown here is derived from an EMBL/GenBank/DDBJ whole genome shotgun (WGS) entry which is preliminary data.</text>
</comment>
<evidence type="ECO:0000256" key="1">
    <source>
        <dbReference type="ARBA" id="ARBA00007692"/>
    </source>
</evidence>
<protein>
    <recommendedName>
        <fullName evidence="6">Mitochondrial transcription termination factor family protein</fullName>
    </recommendedName>
</protein>
<comment type="similarity">
    <text evidence="1">Belongs to the mTERF family.</text>
</comment>
<evidence type="ECO:0000313" key="4">
    <source>
        <dbReference type="EMBL" id="KAL3644803.1"/>
    </source>
</evidence>
<evidence type="ECO:0008006" key="6">
    <source>
        <dbReference type="Google" id="ProtNLM"/>
    </source>
</evidence>
<dbReference type="FunFam" id="1.25.70.10:FF:000001">
    <property type="entry name" value="Mitochondrial transcription termination factor-like"/>
    <property type="match status" value="1"/>
</dbReference>
<dbReference type="InterPro" id="IPR003690">
    <property type="entry name" value="MTERF"/>
</dbReference>